<dbReference type="PANTHER" id="PTHR42743">
    <property type="entry name" value="AMINO-ACID AMINOTRANSFERASE"/>
    <property type="match status" value="1"/>
</dbReference>
<organism evidence="13 14">
    <name type="scientific">Catalinimonas alkaloidigena</name>
    <dbReference type="NCBI Taxonomy" id="1075417"/>
    <lineage>
        <taxon>Bacteria</taxon>
        <taxon>Pseudomonadati</taxon>
        <taxon>Bacteroidota</taxon>
        <taxon>Cytophagia</taxon>
        <taxon>Cytophagales</taxon>
        <taxon>Catalimonadaceae</taxon>
        <taxon>Catalinimonas</taxon>
    </lineage>
</organism>
<proteinExistence type="inferred from homology"/>
<dbReference type="PROSITE" id="PS00770">
    <property type="entry name" value="AA_TRANSFER_CLASS_4"/>
    <property type="match status" value="1"/>
</dbReference>
<evidence type="ECO:0000256" key="7">
    <source>
        <dbReference type="ARBA" id="ARBA00022898"/>
    </source>
</evidence>
<dbReference type="Gene3D" id="3.20.10.10">
    <property type="entry name" value="D-amino Acid Aminotransferase, subunit A, domain 2"/>
    <property type="match status" value="1"/>
</dbReference>
<evidence type="ECO:0000256" key="1">
    <source>
        <dbReference type="ARBA" id="ARBA00001933"/>
    </source>
</evidence>
<comment type="pathway">
    <text evidence="3">Amino-acid biosynthesis; L-valine biosynthesis; L-valine from pyruvate: step 4/4.</text>
</comment>
<protein>
    <recommendedName>
        <fullName evidence="6">branched-chain-amino-acid transaminase</fullName>
        <ecNumber evidence="6">2.6.1.42</ecNumber>
    </recommendedName>
</protein>
<keyword evidence="13" id="KW-0808">Transferase</keyword>
<keyword evidence="13" id="KW-0456">Lyase</keyword>
<keyword evidence="14" id="KW-1185">Reference proteome</keyword>
<comment type="similarity">
    <text evidence="5 11">Belongs to the class-IV pyridoxal-phosphate-dependent aminotransferase family.</text>
</comment>
<dbReference type="RefSeq" id="WP_089678228.1">
    <property type="nucleotide sequence ID" value="NZ_FNFO01000001.1"/>
</dbReference>
<evidence type="ECO:0000256" key="12">
    <source>
        <dbReference type="RuleBase" id="RU004516"/>
    </source>
</evidence>
<dbReference type="AlphaFoldDB" id="A0A1G8XAG9"/>
<evidence type="ECO:0000313" key="14">
    <source>
        <dbReference type="Proteomes" id="UP000198510"/>
    </source>
</evidence>
<dbReference type="Proteomes" id="UP000198510">
    <property type="component" value="Unassembled WGS sequence"/>
</dbReference>
<dbReference type="InterPro" id="IPR043132">
    <property type="entry name" value="BCAT-like_C"/>
</dbReference>
<dbReference type="Gene3D" id="3.30.470.10">
    <property type="match status" value="1"/>
</dbReference>
<evidence type="ECO:0000256" key="4">
    <source>
        <dbReference type="ARBA" id="ARBA00005072"/>
    </source>
</evidence>
<comment type="catalytic activity">
    <reaction evidence="9">
        <text>L-isoleucine + 2-oxoglutarate = (S)-3-methyl-2-oxopentanoate + L-glutamate</text>
        <dbReference type="Rhea" id="RHEA:24801"/>
        <dbReference type="ChEBI" id="CHEBI:16810"/>
        <dbReference type="ChEBI" id="CHEBI:29985"/>
        <dbReference type="ChEBI" id="CHEBI:35146"/>
        <dbReference type="ChEBI" id="CHEBI:58045"/>
        <dbReference type="EC" id="2.6.1.42"/>
    </reaction>
</comment>
<keyword evidence="7 12" id="KW-0663">Pyridoxal phosphate</keyword>
<evidence type="ECO:0000256" key="8">
    <source>
        <dbReference type="ARBA" id="ARBA00048212"/>
    </source>
</evidence>
<dbReference type="InterPro" id="IPR001544">
    <property type="entry name" value="Aminotrans_IV"/>
</dbReference>
<reference evidence="13 14" key="1">
    <citation type="submission" date="2016-10" db="EMBL/GenBank/DDBJ databases">
        <authorList>
            <person name="de Groot N.N."/>
        </authorList>
    </citation>
    <scope>NUCLEOTIDE SEQUENCE [LARGE SCALE GENOMIC DNA]</scope>
    <source>
        <strain evidence="13 14">DSM 25186</strain>
    </source>
</reference>
<dbReference type="GO" id="GO:0046394">
    <property type="term" value="P:carboxylic acid biosynthetic process"/>
    <property type="evidence" value="ECO:0007669"/>
    <property type="project" value="UniProtKB-ARBA"/>
</dbReference>
<sequence>MNAVGYNFDVLTPDQLRLGPDNRAFAYGDSLFETMIFRKGEVRFWDDHWERLTQGIEALYMEAPAGFTATRVHTFIQTLLQHNQLASKRARIRLRVVRKPGGLYTPTHRDIDFWVETAAAPTTPPLPKQHVALSETVQLMASPWSRFKTGNALPYVMVGLERARRGLDELLLLDHGGYLSECTMANLFWIIEEQLYTPSLDTGCIAGVMRRQVLQRARAQGWTIREGRFRPDELQKATHVFSTNASGVVPLLAFAGASYSAALPASLLPD</sequence>
<evidence type="ECO:0000256" key="11">
    <source>
        <dbReference type="RuleBase" id="RU004106"/>
    </source>
</evidence>
<name>A0A1G8XAG9_9BACT</name>
<comment type="pathway">
    <text evidence="4">Amino-acid biosynthesis; L-leucine biosynthesis; L-leucine from 3-methyl-2-oxobutanoate: step 4/4.</text>
</comment>
<comment type="catalytic activity">
    <reaction evidence="10">
        <text>L-leucine + 2-oxoglutarate = 4-methyl-2-oxopentanoate + L-glutamate</text>
        <dbReference type="Rhea" id="RHEA:18321"/>
        <dbReference type="ChEBI" id="CHEBI:16810"/>
        <dbReference type="ChEBI" id="CHEBI:17865"/>
        <dbReference type="ChEBI" id="CHEBI:29985"/>
        <dbReference type="ChEBI" id="CHEBI:57427"/>
        <dbReference type="EC" id="2.6.1.42"/>
    </reaction>
</comment>
<dbReference type="PANTHER" id="PTHR42743:SF11">
    <property type="entry name" value="AMINODEOXYCHORISMATE LYASE"/>
    <property type="match status" value="1"/>
</dbReference>
<gene>
    <name evidence="13" type="ORF">SAMN05421823_101316</name>
</gene>
<dbReference type="OrthoDB" id="9805628at2"/>
<evidence type="ECO:0000313" key="13">
    <source>
        <dbReference type="EMBL" id="SDJ87679.1"/>
    </source>
</evidence>
<evidence type="ECO:0000256" key="2">
    <source>
        <dbReference type="ARBA" id="ARBA00004824"/>
    </source>
</evidence>
<dbReference type="Pfam" id="PF01063">
    <property type="entry name" value="Aminotran_4"/>
    <property type="match status" value="1"/>
</dbReference>
<comment type="catalytic activity">
    <reaction evidence="8">
        <text>L-valine + 2-oxoglutarate = 3-methyl-2-oxobutanoate + L-glutamate</text>
        <dbReference type="Rhea" id="RHEA:24813"/>
        <dbReference type="ChEBI" id="CHEBI:11851"/>
        <dbReference type="ChEBI" id="CHEBI:16810"/>
        <dbReference type="ChEBI" id="CHEBI:29985"/>
        <dbReference type="ChEBI" id="CHEBI:57762"/>
        <dbReference type="EC" id="2.6.1.42"/>
    </reaction>
</comment>
<dbReference type="InterPro" id="IPR018300">
    <property type="entry name" value="Aminotrans_IV_CS"/>
</dbReference>
<accession>A0A1G8XAG9</accession>
<dbReference type="InterPro" id="IPR043131">
    <property type="entry name" value="BCAT-like_N"/>
</dbReference>
<dbReference type="CDD" id="cd00449">
    <property type="entry name" value="PLPDE_IV"/>
    <property type="match status" value="1"/>
</dbReference>
<evidence type="ECO:0000256" key="9">
    <source>
        <dbReference type="ARBA" id="ARBA00048798"/>
    </source>
</evidence>
<dbReference type="InterPro" id="IPR050571">
    <property type="entry name" value="Class-IV_PLP-Dep_Aminotrnsfr"/>
</dbReference>
<dbReference type="GO" id="GO:0004084">
    <property type="term" value="F:branched-chain-amino-acid transaminase activity"/>
    <property type="evidence" value="ECO:0007669"/>
    <property type="project" value="UniProtKB-EC"/>
</dbReference>
<comment type="pathway">
    <text evidence="2">Amino-acid biosynthesis; L-isoleucine biosynthesis; L-isoleucine from 2-oxobutanoate: step 4/4.</text>
</comment>
<keyword evidence="13" id="KW-0032">Aminotransferase</keyword>
<comment type="cofactor">
    <cofactor evidence="1 12">
        <name>pyridoxal 5'-phosphate</name>
        <dbReference type="ChEBI" id="CHEBI:597326"/>
    </cofactor>
</comment>
<dbReference type="SUPFAM" id="SSF56752">
    <property type="entry name" value="D-aminoacid aminotransferase-like PLP-dependent enzymes"/>
    <property type="match status" value="1"/>
</dbReference>
<dbReference type="EC" id="2.6.1.42" evidence="6"/>
<dbReference type="STRING" id="1075417.SAMN05421823_101316"/>
<dbReference type="GO" id="GO:0016829">
    <property type="term" value="F:lyase activity"/>
    <property type="evidence" value="ECO:0007669"/>
    <property type="project" value="UniProtKB-KW"/>
</dbReference>
<evidence type="ECO:0000256" key="10">
    <source>
        <dbReference type="ARBA" id="ARBA00049229"/>
    </source>
</evidence>
<dbReference type="EMBL" id="FNFO01000001">
    <property type="protein sequence ID" value="SDJ87679.1"/>
    <property type="molecule type" value="Genomic_DNA"/>
</dbReference>
<evidence type="ECO:0000256" key="5">
    <source>
        <dbReference type="ARBA" id="ARBA00009320"/>
    </source>
</evidence>
<evidence type="ECO:0000256" key="6">
    <source>
        <dbReference type="ARBA" id="ARBA00013053"/>
    </source>
</evidence>
<dbReference type="InterPro" id="IPR036038">
    <property type="entry name" value="Aminotransferase-like"/>
</dbReference>
<evidence type="ECO:0000256" key="3">
    <source>
        <dbReference type="ARBA" id="ARBA00004931"/>
    </source>
</evidence>